<evidence type="ECO:0000313" key="6">
    <source>
        <dbReference type="EMBL" id="MBP1927439.1"/>
    </source>
</evidence>
<evidence type="ECO:0000256" key="2">
    <source>
        <dbReference type="ARBA" id="ARBA00022980"/>
    </source>
</evidence>
<dbReference type="InterPro" id="IPR001790">
    <property type="entry name" value="Ribosomal_uL10"/>
</dbReference>
<comment type="similarity">
    <text evidence="1 5">Belongs to the universal ribosomal protein uL10 family.</text>
</comment>
<dbReference type="NCBIfam" id="NF000955">
    <property type="entry name" value="PRK00099.1-1"/>
    <property type="match status" value="1"/>
</dbReference>
<organism evidence="6 7">
    <name type="scientific">Sedimentibacter acidaminivorans</name>
    <dbReference type="NCBI Taxonomy" id="913099"/>
    <lineage>
        <taxon>Bacteria</taxon>
        <taxon>Bacillati</taxon>
        <taxon>Bacillota</taxon>
        <taxon>Tissierellia</taxon>
        <taxon>Sedimentibacter</taxon>
    </lineage>
</organism>
<comment type="function">
    <text evidence="5">Forms part of the ribosomal stalk, playing a central role in the interaction of the ribosome with GTP-bound translation factors.</text>
</comment>
<dbReference type="RefSeq" id="WP_209513142.1">
    <property type="nucleotide sequence ID" value="NZ_JAGGKS010000016.1"/>
</dbReference>
<reference evidence="6 7" key="1">
    <citation type="submission" date="2021-03" db="EMBL/GenBank/DDBJ databases">
        <title>Genomic Encyclopedia of Type Strains, Phase IV (KMG-IV): sequencing the most valuable type-strain genomes for metagenomic binning, comparative biology and taxonomic classification.</title>
        <authorList>
            <person name="Goeker M."/>
        </authorList>
    </citation>
    <scope>NUCLEOTIDE SEQUENCE [LARGE SCALE GENOMIC DNA]</scope>
    <source>
        <strain evidence="6 7">DSM 24004</strain>
    </source>
</reference>
<evidence type="ECO:0000256" key="5">
    <source>
        <dbReference type="HAMAP-Rule" id="MF_00362"/>
    </source>
</evidence>
<dbReference type="InterPro" id="IPR002363">
    <property type="entry name" value="Ribosomal_uL10_CS_bac"/>
</dbReference>
<dbReference type="EMBL" id="JAGGKS010000016">
    <property type="protein sequence ID" value="MBP1927439.1"/>
    <property type="molecule type" value="Genomic_DNA"/>
</dbReference>
<dbReference type="SUPFAM" id="SSF160369">
    <property type="entry name" value="Ribosomal protein L10-like"/>
    <property type="match status" value="1"/>
</dbReference>
<evidence type="ECO:0000313" key="7">
    <source>
        <dbReference type="Proteomes" id="UP001519342"/>
    </source>
</evidence>
<name>A0ABS4GID5_9FIRM</name>
<dbReference type="Pfam" id="PF00466">
    <property type="entry name" value="Ribosomal_L10"/>
    <property type="match status" value="1"/>
</dbReference>
<dbReference type="HAMAP" id="MF_00362">
    <property type="entry name" value="Ribosomal_uL10"/>
    <property type="match status" value="1"/>
</dbReference>
<evidence type="ECO:0000256" key="4">
    <source>
        <dbReference type="ARBA" id="ARBA00035202"/>
    </source>
</evidence>
<evidence type="ECO:0000256" key="3">
    <source>
        <dbReference type="ARBA" id="ARBA00023274"/>
    </source>
</evidence>
<dbReference type="InterPro" id="IPR047865">
    <property type="entry name" value="Ribosomal_uL10_bac_type"/>
</dbReference>
<protein>
    <recommendedName>
        <fullName evidence="4 5">Large ribosomal subunit protein uL10</fullName>
    </recommendedName>
</protein>
<keyword evidence="5" id="KW-0699">rRNA-binding</keyword>
<dbReference type="Gene3D" id="6.10.250.290">
    <property type="match status" value="1"/>
</dbReference>
<dbReference type="PROSITE" id="PS01109">
    <property type="entry name" value="RIBOSOMAL_L10"/>
    <property type="match status" value="1"/>
</dbReference>
<dbReference type="InterPro" id="IPR022973">
    <property type="entry name" value="Ribosomal_uL10_bac"/>
</dbReference>
<evidence type="ECO:0000256" key="1">
    <source>
        <dbReference type="ARBA" id="ARBA00008889"/>
    </source>
</evidence>
<proteinExistence type="inferred from homology"/>
<gene>
    <name evidence="5" type="primary">rplJ</name>
    <name evidence="6" type="ORF">J2Z76_003341</name>
</gene>
<dbReference type="Proteomes" id="UP001519342">
    <property type="component" value="Unassembled WGS sequence"/>
</dbReference>
<dbReference type="GO" id="GO:0005840">
    <property type="term" value="C:ribosome"/>
    <property type="evidence" value="ECO:0007669"/>
    <property type="project" value="UniProtKB-KW"/>
</dbReference>
<dbReference type="Gene3D" id="3.30.70.1730">
    <property type="match status" value="1"/>
</dbReference>
<dbReference type="CDD" id="cd05797">
    <property type="entry name" value="Ribosomal_L10"/>
    <property type="match status" value="1"/>
</dbReference>
<dbReference type="InterPro" id="IPR043141">
    <property type="entry name" value="Ribosomal_uL10-like_sf"/>
</dbReference>
<comment type="caution">
    <text evidence="6">The sequence shown here is derived from an EMBL/GenBank/DDBJ whole genome shotgun (WGS) entry which is preliminary data.</text>
</comment>
<keyword evidence="2 5" id="KW-0689">Ribosomal protein</keyword>
<keyword evidence="7" id="KW-1185">Reference proteome</keyword>
<dbReference type="PANTHER" id="PTHR11560">
    <property type="entry name" value="39S RIBOSOMAL PROTEIN L10, MITOCHONDRIAL"/>
    <property type="match status" value="1"/>
</dbReference>
<comment type="subunit">
    <text evidence="5">Part of the ribosomal stalk of the 50S ribosomal subunit. The N-terminus interacts with L11 and the large rRNA to form the base of the stalk. The C-terminus forms an elongated spine to which L12 dimers bind in a sequential fashion forming a multimeric L10(L12)X complex.</text>
</comment>
<keyword evidence="3 5" id="KW-0687">Ribonucleoprotein</keyword>
<sequence>MNQTVLEQKKQLVTEITEKFRSAKSVVLVEYRGLTVEKVTELRNKCREAGVEYKVYKNSMMSFAFKELGYEDFNVNLEGPNAIAMSFDDEVAAARVTNDFAKTSNDAVKIKAGIAEGKIMNASEVQELASIPSREILLGQLAGVLQGNIRNLAYMLDQISKKNEEIAS</sequence>
<keyword evidence="5" id="KW-0694">RNA-binding</keyword>
<accession>A0ABS4GID5</accession>